<feature type="compositionally biased region" description="Gly residues" evidence="7">
    <location>
        <begin position="1086"/>
        <end position="1098"/>
    </location>
</feature>
<dbReference type="HOGENOM" id="CLU_000837_25_1_1"/>
<dbReference type="Gene3D" id="1.20.5.4130">
    <property type="match status" value="1"/>
</dbReference>
<dbReference type="SUPFAM" id="SSF52058">
    <property type="entry name" value="L domain-like"/>
    <property type="match status" value="1"/>
</dbReference>
<keyword evidence="13" id="KW-1185">Reference proteome</keyword>
<dbReference type="PANTHER" id="PTHR23155:SF1094">
    <property type="entry name" value="OS11G0686400 PROTEIN"/>
    <property type="match status" value="1"/>
</dbReference>
<dbReference type="InterPro" id="IPR042197">
    <property type="entry name" value="Apaf_helical"/>
</dbReference>
<keyword evidence="2" id="KW-0433">Leucine-rich repeat</keyword>
<evidence type="ECO:0000256" key="5">
    <source>
        <dbReference type="ARBA" id="ARBA00022821"/>
    </source>
</evidence>
<evidence type="ECO:0000313" key="13">
    <source>
        <dbReference type="Proteomes" id="UP000026962"/>
    </source>
</evidence>
<dbReference type="GO" id="GO:0002758">
    <property type="term" value="P:innate immune response-activating signaling pathway"/>
    <property type="evidence" value="ECO:0007669"/>
    <property type="project" value="UniProtKB-ARBA"/>
</dbReference>
<evidence type="ECO:0000256" key="7">
    <source>
        <dbReference type="SAM" id="MobiDB-lite"/>
    </source>
</evidence>
<dbReference type="FunFam" id="1.10.10.10:FF:000322">
    <property type="entry name" value="Probable disease resistance protein At1g63360"/>
    <property type="match status" value="1"/>
</dbReference>
<evidence type="ECO:0000259" key="9">
    <source>
        <dbReference type="Pfam" id="PF18052"/>
    </source>
</evidence>
<keyword evidence="5" id="KW-0611">Plant defense</keyword>
<dbReference type="OMA" id="QEEAHGT"/>
<evidence type="ECO:0000256" key="6">
    <source>
        <dbReference type="ARBA" id="ARBA00023054"/>
    </source>
</evidence>
<keyword evidence="4" id="KW-0547">Nucleotide-binding</keyword>
<dbReference type="GO" id="GO:0043531">
    <property type="term" value="F:ADP binding"/>
    <property type="evidence" value="ECO:0007669"/>
    <property type="project" value="InterPro"/>
</dbReference>
<protein>
    <submittedName>
        <fullName evidence="12">Uncharacterized protein</fullName>
    </submittedName>
</protein>
<feature type="compositionally biased region" description="Basic and acidic residues" evidence="7">
    <location>
        <begin position="1074"/>
        <end position="1085"/>
    </location>
</feature>
<dbReference type="InterPro" id="IPR058922">
    <property type="entry name" value="WHD_DRP"/>
</dbReference>
<organism evidence="12">
    <name type="scientific">Oryza punctata</name>
    <name type="common">Red rice</name>
    <dbReference type="NCBI Taxonomy" id="4537"/>
    <lineage>
        <taxon>Eukaryota</taxon>
        <taxon>Viridiplantae</taxon>
        <taxon>Streptophyta</taxon>
        <taxon>Embryophyta</taxon>
        <taxon>Tracheophyta</taxon>
        <taxon>Spermatophyta</taxon>
        <taxon>Magnoliopsida</taxon>
        <taxon>Liliopsida</taxon>
        <taxon>Poales</taxon>
        <taxon>Poaceae</taxon>
        <taxon>BOP clade</taxon>
        <taxon>Oryzoideae</taxon>
        <taxon>Oryzeae</taxon>
        <taxon>Oryzinae</taxon>
        <taxon>Oryza</taxon>
    </lineage>
</organism>
<dbReference type="PRINTS" id="PR00364">
    <property type="entry name" value="DISEASERSIST"/>
</dbReference>
<accession>A0A0E0L3V0</accession>
<sequence>MEGAMVNLPGRLDELLRRHGSILPKGADKEIPLIKQDIEEITSILHGHHHNDAAELEDYHAMVVRCWTKEVRELSYDIEDCIDQYEDCVEQYEHLAAVGRYRSVSTIRRRKFSRRPWASKTPLVPEKLKQRLWMANKIREFSLRVQEALQRHAILHSSDLGGIANTSAWHPTLCRKRADGVRHVGLDAAINKVQEWLTDGEKKLKVMSIVGVGGVGKTTLANELYRKLGRQFECRAFVRSSQKVDMRRLLITISSQVRLQKPPDNWKLHSLISSIRTHLQDKRYLIIIDDLWDICTWDIIKCTLPDGNSCSRILITTEIEDLALQSCGYDSNYIFKMKPLSEDDSRNLFFSTVFGSHSNCLPELCEVSYDIVRKCGGLPLSIVTIASLLATQLEKQERWDYIKETLGYSLMANPNLEGMKQLLNLCYNSLPQHLKACILYLRMYQENSIIWKDDLVNQWIAEGFICPSEGHEKEEISGACFSELVDRKFIQPVHINGNGEVLSCVVHHMVLNLITYMSTEENFAIAIDHTQVTTRLADKVRRLSIHFGNVEDASPPTNMRLSQVRTLAFCGVLNCMPSITGFQLLKVLILHICGDEDSISFDLTEISELVRLRYLKVTSNVTLKMPTHMQGLQYLEALKIDGKIDAVPSDIIHLPGLLHLSLPSRTNLPNGIAHMSSLRTLGYFDLSCNTSENLWSLGELTNLQDLQLTYSAIHSVNLKNNMQYLGSILGKLRNLKSITLSPIVSSYANTLHIHNATSTRIGTREVTSNDVDVLGGLPALTVLSLYVHTKPAERIVFDNVRFSVLKYLKFRCSVAWMKFEAAAMPNLRKLKLRFDVHRADQHDTIPIGIEHLSGLKEISAKITVADDLCRRFAESALTNAIKMHPGCPVINIRCVDLIFDGKDNNNVRTQDEEHRTLQKQHHIVKEGLNKKSAVLQKDPGEGAHKSLQKQHHIVKEGLNRKPEVVQKDPGEGAQKSLQKQHYVVKEVLHEKYALQKDPREGAHKYVESRNYYGGNFVDRAGNRIIISHVPYNKFNERWPAPPPPQGSGTTPVFIRAEEENFIYISPPGSPPSQNEREAGEKKGSGDKGSGSGSSSGGGFFGPAFHAVGGYINRKFGLDRDD</sequence>
<dbReference type="InterPro" id="IPR055414">
    <property type="entry name" value="LRR_R13L4/SHOC2-like"/>
</dbReference>
<dbReference type="SUPFAM" id="SSF52540">
    <property type="entry name" value="P-loop containing nucleoside triphosphate hydrolases"/>
    <property type="match status" value="1"/>
</dbReference>
<evidence type="ECO:0000259" key="8">
    <source>
        <dbReference type="Pfam" id="PF00931"/>
    </source>
</evidence>
<keyword evidence="3" id="KW-0677">Repeat</keyword>
<dbReference type="Pfam" id="PF00931">
    <property type="entry name" value="NB-ARC"/>
    <property type="match status" value="1"/>
</dbReference>
<dbReference type="Gene3D" id="3.80.10.10">
    <property type="entry name" value="Ribonuclease Inhibitor"/>
    <property type="match status" value="1"/>
</dbReference>
<dbReference type="InterPro" id="IPR002182">
    <property type="entry name" value="NB-ARC"/>
</dbReference>
<evidence type="ECO:0000259" key="11">
    <source>
        <dbReference type="Pfam" id="PF23598"/>
    </source>
</evidence>
<feature type="region of interest" description="Disordered" evidence="7">
    <location>
        <begin position="1063"/>
        <end position="1098"/>
    </location>
</feature>
<evidence type="ECO:0000313" key="12">
    <source>
        <dbReference type="EnsemblPlants" id="OPUNC05G18050.1"/>
    </source>
</evidence>
<name>A0A0E0L3V0_ORYPU</name>
<keyword evidence="6" id="KW-0175">Coiled coil</keyword>
<feature type="domain" description="NB-ARC" evidence="8">
    <location>
        <begin position="188"/>
        <end position="356"/>
    </location>
</feature>
<dbReference type="Gene3D" id="1.10.10.10">
    <property type="entry name" value="Winged helix-like DNA-binding domain superfamily/Winged helix DNA-binding domain"/>
    <property type="match status" value="1"/>
</dbReference>
<evidence type="ECO:0000256" key="3">
    <source>
        <dbReference type="ARBA" id="ARBA00022737"/>
    </source>
</evidence>
<dbReference type="Pfam" id="PF23598">
    <property type="entry name" value="LRR_14"/>
    <property type="match status" value="2"/>
</dbReference>
<dbReference type="STRING" id="4537.A0A0E0L3V0"/>
<feature type="domain" description="Disease resistance N-terminal" evidence="9">
    <location>
        <begin position="7"/>
        <end position="93"/>
    </location>
</feature>
<feature type="domain" description="Disease resistance R13L4/SHOC-2-like LRR" evidence="11">
    <location>
        <begin position="563"/>
        <end position="741"/>
    </location>
</feature>
<dbReference type="GO" id="GO:0042742">
    <property type="term" value="P:defense response to bacterium"/>
    <property type="evidence" value="ECO:0007669"/>
    <property type="project" value="UniProtKB-ARBA"/>
</dbReference>
<feature type="domain" description="Disease resistance protein winged helix" evidence="10">
    <location>
        <begin position="443"/>
        <end position="514"/>
    </location>
</feature>
<dbReference type="PANTHER" id="PTHR23155">
    <property type="entry name" value="DISEASE RESISTANCE PROTEIN RP"/>
    <property type="match status" value="1"/>
</dbReference>
<dbReference type="InterPro" id="IPR036388">
    <property type="entry name" value="WH-like_DNA-bd_sf"/>
</dbReference>
<dbReference type="InterPro" id="IPR041118">
    <property type="entry name" value="Rx_N"/>
</dbReference>
<dbReference type="InterPro" id="IPR032675">
    <property type="entry name" value="LRR_dom_sf"/>
</dbReference>
<reference evidence="12" key="2">
    <citation type="submission" date="2018-05" db="EMBL/GenBank/DDBJ databases">
        <title>OpunRS2 (Oryza punctata Reference Sequence Version 2).</title>
        <authorList>
            <person name="Zhang J."/>
            <person name="Kudrna D."/>
            <person name="Lee S."/>
            <person name="Talag J."/>
            <person name="Welchert J."/>
            <person name="Wing R.A."/>
        </authorList>
    </citation>
    <scope>NUCLEOTIDE SEQUENCE [LARGE SCALE GENOMIC DNA]</scope>
</reference>
<dbReference type="Pfam" id="PF23559">
    <property type="entry name" value="WHD_DRP"/>
    <property type="match status" value="1"/>
</dbReference>
<dbReference type="Gramene" id="OPUNC05G18050.1">
    <property type="protein sequence ID" value="OPUNC05G18050.1"/>
    <property type="gene ID" value="OPUNC05G18050"/>
</dbReference>
<dbReference type="Pfam" id="PF18052">
    <property type="entry name" value="Rx_N"/>
    <property type="match status" value="1"/>
</dbReference>
<dbReference type="EnsemblPlants" id="OPUNC05G18050.1">
    <property type="protein sequence ID" value="OPUNC05G18050.1"/>
    <property type="gene ID" value="OPUNC05G18050"/>
</dbReference>
<dbReference type="InterPro" id="IPR027417">
    <property type="entry name" value="P-loop_NTPase"/>
</dbReference>
<reference evidence="12" key="1">
    <citation type="submission" date="2015-04" db="UniProtKB">
        <authorList>
            <consortium name="EnsemblPlants"/>
        </authorList>
    </citation>
    <scope>IDENTIFICATION</scope>
</reference>
<dbReference type="GO" id="GO:0009626">
    <property type="term" value="P:plant-type hypersensitive response"/>
    <property type="evidence" value="ECO:0007669"/>
    <property type="project" value="UniProtKB-ARBA"/>
</dbReference>
<feature type="domain" description="Disease resistance R13L4/SHOC-2-like LRR" evidence="11">
    <location>
        <begin position="744"/>
        <end position="889"/>
    </location>
</feature>
<evidence type="ECO:0000259" key="10">
    <source>
        <dbReference type="Pfam" id="PF23559"/>
    </source>
</evidence>
<dbReference type="Gene3D" id="3.40.50.300">
    <property type="entry name" value="P-loop containing nucleotide triphosphate hydrolases"/>
    <property type="match status" value="1"/>
</dbReference>
<evidence type="ECO:0000256" key="1">
    <source>
        <dbReference type="ARBA" id="ARBA00008894"/>
    </source>
</evidence>
<comment type="similarity">
    <text evidence="1">Belongs to the disease resistance NB-LRR family.</text>
</comment>
<feature type="region of interest" description="Disordered" evidence="7">
    <location>
        <begin position="956"/>
        <end position="978"/>
    </location>
</feature>
<dbReference type="eggNOG" id="KOG4658">
    <property type="taxonomic scope" value="Eukaryota"/>
</dbReference>
<proteinExistence type="inferred from homology"/>
<dbReference type="Proteomes" id="UP000026962">
    <property type="component" value="Chromosome 5"/>
</dbReference>
<dbReference type="InterPro" id="IPR044974">
    <property type="entry name" value="Disease_R_plants"/>
</dbReference>
<feature type="compositionally biased region" description="Basic and acidic residues" evidence="7">
    <location>
        <begin position="956"/>
        <end position="970"/>
    </location>
</feature>
<dbReference type="Gene3D" id="1.10.8.430">
    <property type="entry name" value="Helical domain of apoptotic protease-activating factors"/>
    <property type="match status" value="1"/>
</dbReference>
<dbReference type="AlphaFoldDB" id="A0A0E0L3V0"/>
<evidence type="ECO:0000256" key="2">
    <source>
        <dbReference type="ARBA" id="ARBA00022614"/>
    </source>
</evidence>
<evidence type="ECO:0000256" key="4">
    <source>
        <dbReference type="ARBA" id="ARBA00022741"/>
    </source>
</evidence>